<evidence type="ECO:0000256" key="5">
    <source>
        <dbReference type="RuleBase" id="RU003869"/>
    </source>
</evidence>
<dbReference type="GO" id="GO:0019843">
    <property type="term" value="F:rRNA binding"/>
    <property type="evidence" value="ECO:0007669"/>
    <property type="project" value="UniProtKB-UniRule"/>
</dbReference>
<dbReference type="Proteomes" id="UP000630660">
    <property type="component" value="Unassembled WGS sequence"/>
</dbReference>
<keyword evidence="4 6" id="KW-0694">RNA-binding</keyword>
<keyword evidence="4 6" id="KW-0699">rRNA-binding</keyword>
<dbReference type="PRINTS" id="PR00059">
    <property type="entry name" value="RIBOSOMALL6"/>
</dbReference>
<dbReference type="SUPFAM" id="SSF56053">
    <property type="entry name" value="Ribosomal protein L6"/>
    <property type="match status" value="2"/>
</dbReference>
<organism evidence="8 9">
    <name type="scientific">candidate division WOR-3 bacterium</name>
    <dbReference type="NCBI Taxonomy" id="2052148"/>
    <lineage>
        <taxon>Bacteria</taxon>
        <taxon>Bacteria division WOR-3</taxon>
    </lineage>
</organism>
<dbReference type="GO" id="GO:0002181">
    <property type="term" value="P:cytoplasmic translation"/>
    <property type="evidence" value="ECO:0007669"/>
    <property type="project" value="TreeGrafter"/>
</dbReference>
<evidence type="ECO:0000256" key="1">
    <source>
        <dbReference type="ARBA" id="ARBA00009356"/>
    </source>
</evidence>
<dbReference type="AlphaFoldDB" id="A0A9D5K7Q1"/>
<evidence type="ECO:0000259" key="7">
    <source>
        <dbReference type="Pfam" id="PF00347"/>
    </source>
</evidence>
<evidence type="ECO:0000256" key="4">
    <source>
        <dbReference type="HAMAP-Rule" id="MF_01365"/>
    </source>
</evidence>
<evidence type="ECO:0000256" key="2">
    <source>
        <dbReference type="ARBA" id="ARBA00022980"/>
    </source>
</evidence>
<evidence type="ECO:0000313" key="8">
    <source>
        <dbReference type="EMBL" id="MBD3363797.1"/>
    </source>
</evidence>
<proteinExistence type="inferred from homology"/>
<comment type="caution">
    <text evidence="8">The sequence shown here is derived from an EMBL/GenBank/DDBJ whole genome shotgun (WGS) entry which is preliminary data.</text>
</comment>
<dbReference type="NCBIfam" id="TIGR03654">
    <property type="entry name" value="L6_bact"/>
    <property type="match status" value="1"/>
</dbReference>
<evidence type="ECO:0000256" key="3">
    <source>
        <dbReference type="ARBA" id="ARBA00023274"/>
    </source>
</evidence>
<dbReference type="PANTHER" id="PTHR11655:SF14">
    <property type="entry name" value="LARGE RIBOSOMAL SUBUNIT PROTEIN UL6M"/>
    <property type="match status" value="1"/>
</dbReference>
<name>A0A9D5K7Q1_UNCW3</name>
<accession>A0A9D5K7Q1</accession>
<dbReference type="PROSITE" id="PS00525">
    <property type="entry name" value="RIBOSOMAL_L6_1"/>
    <property type="match status" value="1"/>
</dbReference>
<reference evidence="8" key="1">
    <citation type="submission" date="2019-11" db="EMBL/GenBank/DDBJ databases">
        <title>Microbial mats filling the niche in hypersaline microbial mats.</title>
        <authorList>
            <person name="Wong H.L."/>
            <person name="Macleod F.I."/>
            <person name="White R.A. III"/>
            <person name="Burns B.P."/>
        </authorList>
    </citation>
    <scope>NUCLEOTIDE SEQUENCE</scope>
    <source>
        <strain evidence="8">Bin_327</strain>
    </source>
</reference>
<dbReference type="PIRSF" id="PIRSF002162">
    <property type="entry name" value="Ribosomal_L6"/>
    <property type="match status" value="1"/>
</dbReference>
<dbReference type="InterPro" id="IPR019906">
    <property type="entry name" value="Ribosomal_uL6_bac-type"/>
</dbReference>
<feature type="domain" description="Large ribosomal subunit protein uL6 alpha-beta" evidence="7">
    <location>
        <begin position="90"/>
        <end position="172"/>
    </location>
</feature>
<keyword evidence="2 4" id="KW-0689">Ribosomal protein</keyword>
<comment type="similarity">
    <text evidence="1 4 5">Belongs to the universal ribosomal protein uL6 family.</text>
</comment>
<evidence type="ECO:0000313" key="9">
    <source>
        <dbReference type="Proteomes" id="UP000630660"/>
    </source>
</evidence>
<keyword evidence="3 4" id="KW-0687">Ribonucleoprotein</keyword>
<dbReference type="Gene3D" id="3.90.930.12">
    <property type="entry name" value="Ribosomal protein L6, alpha-beta domain"/>
    <property type="match status" value="2"/>
</dbReference>
<dbReference type="FunFam" id="3.90.930.12:FF:000001">
    <property type="entry name" value="50S ribosomal protein L6"/>
    <property type="match status" value="1"/>
</dbReference>
<dbReference type="InterPro" id="IPR020040">
    <property type="entry name" value="Ribosomal_uL6_a/b-dom"/>
</dbReference>
<dbReference type="InterPro" id="IPR000702">
    <property type="entry name" value="Ribosomal_uL6-like"/>
</dbReference>
<dbReference type="GO" id="GO:0022625">
    <property type="term" value="C:cytosolic large ribosomal subunit"/>
    <property type="evidence" value="ECO:0007669"/>
    <property type="project" value="UniProtKB-UniRule"/>
</dbReference>
<dbReference type="EMBL" id="WJKJ01000031">
    <property type="protein sequence ID" value="MBD3363797.1"/>
    <property type="molecule type" value="Genomic_DNA"/>
</dbReference>
<comment type="function">
    <text evidence="4 6">This protein binds to the 23S rRNA, and is important in its secondary structure. It is located near the subunit interface in the base of the L7/L12 stalk, and near the tRNA binding site of the peptidyltransferase center.</text>
</comment>
<protein>
    <recommendedName>
        <fullName evidence="4">Large ribosomal subunit protein uL6</fullName>
    </recommendedName>
</protein>
<dbReference type="HAMAP" id="MF_01365_B">
    <property type="entry name" value="Ribosomal_uL6_B"/>
    <property type="match status" value="1"/>
</dbReference>
<dbReference type="PANTHER" id="PTHR11655">
    <property type="entry name" value="60S/50S RIBOSOMAL PROTEIN L6/L9"/>
    <property type="match status" value="1"/>
</dbReference>
<dbReference type="GO" id="GO:0003735">
    <property type="term" value="F:structural constituent of ribosome"/>
    <property type="evidence" value="ECO:0007669"/>
    <property type="project" value="UniProtKB-UniRule"/>
</dbReference>
<comment type="subunit">
    <text evidence="4">Part of the 50S ribosomal subunit.</text>
</comment>
<evidence type="ECO:0000256" key="6">
    <source>
        <dbReference type="RuleBase" id="RU003870"/>
    </source>
</evidence>
<sequence length="189" mass="20893">MARASLKPLNLPKGVSLTQTEQGYSVKGPNGTVQVKLIPGIAVKTEGSEINLSYSLKPENKAMLGLAVALLSNAFKGVTEGFRKVLTLRGIGYKVSLEGRKLTMNLGYTHPIVYQLPEGIEIEIFEPRSRDDKGWIADIIVKGIDKQLVGQVAANIRRYRPPEPYKGKGIRYKDEYVRRKLGKRAVGVE</sequence>
<feature type="domain" description="Large ribosomal subunit protein uL6 alpha-beta" evidence="7">
    <location>
        <begin position="12"/>
        <end position="81"/>
    </location>
</feature>
<dbReference type="Pfam" id="PF00347">
    <property type="entry name" value="Ribosomal_L6"/>
    <property type="match status" value="2"/>
</dbReference>
<gene>
    <name evidence="4 8" type="primary">rplF</name>
    <name evidence="8" type="ORF">GF359_01130</name>
</gene>
<dbReference type="InterPro" id="IPR036789">
    <property type="entry name" value="Ribosomal_uL6-like_a/b-dom_sf"/>
</dbReference>
<dbReference type="InterPro" id="IPR002358">
    <property type="entry name" value="Ribosomal_uL6_CS"/>
</dbReference>